<proteinExistence type="predicted"/>
<organism evidence="1 2">
    <name type="scientific">Mucilaginibacter achroorhodeus</name>
    <dbReference type="NCBI Taxonomy" id="2599294"/>
    <lineage>
        <taxon>Bacteria</taxon>
        <taxon>Pseudomonadati</taxon>
        <taxon>Bacteroidota</taxon>
        <taxon>Sphingobacteriia</taxon>
        <taxon>Sphingobacteriales</taxon>
        <taxon>Sphingobacteriaceae</taxon>
        <taxon>Mucilaginibacter</taxon>
    </lineage>
</organism>
<protein>
    <submittedName>
        <fullName evidence="1">Uncharacterized protein</fullName>
    </submittedName>
</protein>
<dbReference type="AlphaFoldDB" id="A0A563U0E8"/>
<dbReference type="Proteomes" id="UP000318010">
    <property type="component" value="Unassembled WGS sequence"/>
</dbReference>
<accession>A0A563U0E8</accession>
<reference evidence="1 2" key="1">
    <citation type="submission" date="2019-07" db="EMBL/GenBank/DDBJ databases">
        <authorList>
            <person name="Kim J."/>
        </authorList>
    </citation>
    <scope>NUCLEOTIDE SEQUENCE [LARGE SCALE GENOMIC DNA]</scope>
    <source>
        <strain evidence="1 2">MJ1a</strain>
    </source>
</reference>
<evidence type="ECO:0000313" key="1">
    <source>
        <dbReference type="EMBL" id="TWR25013.1"/>
    </source>
</evidence>
<comment type="caution">
    <text evidence="1">The sequence shown here is derived from an EMBL/GenBank/DDBJ whole genome shotgun (WGS) entry which is preliminary data.</text>
</comment>
<dbReference type="OrthoDB" id="798213at2"/>
<gene>
    <name evidence="1" type="ORF">FPZ42_14795</name>
</gene>
<keyword evidence="2" id="KW-1185">Reference proteome</keyword>
<dbReference type="EMBL" id="VOEI01000005">
    <property type="protein sequence ID" value="TWR25013.1"/>
    <property type="molecule type" value="Genomic_DNA"/>
</dbReference>
<evidence type="ECO:0000313" key="2">
    <source>
        <dbReference type="Proteomes" id="UP000318010"/>
    </source>
</evidence>
<dbReference type="RefSeq" id="WP_146272458.1">
    <property type="nucleotide sequence ID" value="NZ_VOEI01000005.1"/>
</dbReference>
<name>A0A563U0E8_9SPHI</name>
<sequence>MDYQNAMLSVENKSPLLITVLYSNATNVHTENNVAFYTADWVTIAPDSVGDIKINGRADAWHEYIESGKEKKLFIYFFAADSLKRYDGRYSMDQLCAMKKYLKVNSYTEDQLSMLPGELVTIMIDSQHPF</sequence>